<evidence type="ECO:0000256" key="1">
    <source>
        <dbReference type="ARBA" id="ARBA00022487"/>
    </source>
</evidence>
<dbReference type="AlphaFoldDB" id="A0A382A1Q5"/>
<reference evidence="5" key="1">
    <citation type="submission" date="2018-05" db="EMBL/GenBank/DDBJ databases">
        <authorList>
            <person name="Lanie J.A."/>
            <person name="Ng W.-L."/>
            <person name="Kazmierczak K.M."/>
            <person name="Andrzejewski T.M."/>
            <person name="Davidsen T.M."/>
            <person name="Wayne K.J."/>
            <person name="Tettelin H."/>
            <person name="Glass J.I."/>
            <person name="Rusch D."/>
            <person name="Podicherti R."/>
            <person name="Tsui H.-C.T."/>
            <person name="Winkler M.E."/>
        </authorList>
    </citation>
    <scope>NUCLEOTIDE SEQUENCE</scope>
</reference>
<dbReference type="EMBL" id="UINC01023460">
    <property type="protein sequence ID" value="SVA95171.1"/>
    <property type="molecule type" value="Genomic_DNA"/>
</dbReference>
<name>A0A382A1Q5_9ZZZZ</name>
<proteinExistence type="predicted"/>
<feature type="non-terminal residue" evidence="5">
    <location>
        <position position="388"/>
    </location>
</feature>
<sequence>MPNSASLEQIKQANVPTPFLLLQQRLAWIPRMTNLRPTHRLLLTITTLIGLTMSESSLPAANYDETKVPKYELPDPLMMQDGTRVNSSKDWMEKKRPEVLELFREHVYGHSPGRPSGLKFKVIQNDATALDNQAIRREVLITFARKEATPEVNMLIYLPKDADSPVPTFLTMNFDGNHTIHPDPGISITRSWVRNIKDWGIKNNRADERSRGAKRSRWAVEKILDRGYGLATIYYGDIDPDYDHGFSNGIHRLYPKPKPDEWGSISTWAWGLSRCLDYLETDRDINAKKVAVMGHSRLGKTALWTGAQDERFAMVISNNSGCGGAALSRRQFGETVKRINTSFPHWFCDNFTKYNDRVNDLPVDQHMLIALAAPRPVYIGSAEKDDHA</sequence>
<dbReference type="InterPro" id="IPR054579">
    <property type="entry name" value="GCE-like_dom"/>
</dbReference>
<dbReference type="Pfam" id="PF22244">
    <property type="entry name" value="GCE_fung"/>
    <property type="match status" value="1"/>
</dbReference>
<protein>
    <recommendedName>
        <fullName evidence="4">4-O-methyl-glucuronoyl methylesterase-like domain-containing protein</fullName>
    </recommendedName>
</protein>
<evidence type="ECO:0000313" key="5">
    <source>
        <dbReference type="EMBL" id="SVA95171.1"/>
    </source>
</evidence>
<evidence type="ECO:0000256" key="2">
    <source>
        <dbReference type="ARBA" id="ARBA00022729"/>
    </source>
</evidence>
<evidence type="ECO:0000259" key="4">
    <source>
        <dbReference type="Pfam" id="PF22244"/>
    </source>
</evidence>
<accession>A0A382A1Q5</accession>
<keyword evidence="2" id="KW-0732">Signal</keyword>
<gene>
    <name evidence="5" type="ORF">METZ01_LOCUS148025</name>
</gene>
<keyword evidence="3" id="KW-0378">Hydrolase</keyword>
<dbReference type="SUPFAM" id="SSF53474">
    <property type="entry name" value="alpha/beta-Hydrolases"/>
    <property type="match status" value="1"/>
</dbReference>
<dbReference type="InterPro" id="IPR029058">
    <property type="entry name" value="AB_hydrolase_fold"/>
</dbReference>
<evidence type="ECO:0000256" key="3">
    <source>
        <dbReference type="ARBA" id="ARBA00022801"/>
    </source>
</evidence>
<organism evidence="5">
    <name type="scientific">marine metagenome</name>
    <dbReference type="NCBI Taxonomy" id="408172"/>
    <lineage>
        <taxon>unclassified sequences</taxon>
        <taxon>metagenomes</taxon>
        <taxon>ecological metagenomes</taxon>
    </lineage>
</organism>
<dbReference type="GO" id="GO:0052689">
    <property type="term" value="F:carboxylic ester hydrolase activity"/>
    <property type="evidence" value="ECO:0007669"/>
    <property type="project" value="UniProtKB-KW"/>
</dbReference>
<dbReference type="Gene3D" id="3.40.50.1820">
    <property type="entry name" value="alpha/beta hydrolase"/>
    <property type="match status" value="1"/>
</dbReference>
<feature type="domain" description="4-O-methyl-glucuronoyl methylesterase-like" evidence="4">
    <location>
        <begin position="252"/>
        <end position="380"/>
    </location>
</feature>
<keyword evidence="1" id="KW-0719">Serine esterase</keyword>